<dbReference type="PROSITE" id="PS00134">
    <property type="entry name" value="TRYPSIN_HIS"/>
    <property type="match status" value="1"/>
</dbReference>
<sequence>MKVFVVVLLALVATVHSRNINIEDVIDLEDLTAYGYHDKIGIPLADDIRQAESQPSSRITGGSASNLGQFPYQVGLVISVGGGQSVCGGAIVRQNRVLTAAHCWFDGQNRATSLTVVAGSIRLFSGGQRIVSNSVAMHGSWNPNLIRNDIGMINLSTLIALNSAAGLIALPTGAQLNQHFAGTTGVASGFGRTGDGANHGITNNQALRHVNLQIITNAECSRSFGIITAGNICTSGANSRSTCQGDSGGPLAVSINNRPTLVGLTSFGSAAGCQRGFPAAFVRVTAFDSWIRARM</sequence>
<dbReference type="EMBL" id="CADEBC010000488">
    <property type="protein sequence ID" value="CAB3236957.1"/>
    <property type="molecule type" value="Genomic_DNA"/>
</dbReference>
<dbReference type="InterPro" id="IPR033116">
    <property type="entry name" value="TRYPSIN_SER"/>
</dbReference>
<keyword evidence="2 6" id="KW-0645">Protease</keyword>
<evidence type="ECO:0000256" key="5">
    <source>
        <dbReference type="ARBA" id="ARBA00023157"/>
    </source>
</evidence>
<dbReference type="SMART" id="SM00020">
    <property type="entry name" value="Tryp_SPc"/>
    <property type="match status" value="1"/>
</dbReference>
<feature type="signal peptide" evidence="7">
    <location>
        <begin position="1"/>
        <end position="17"/>
    </location>
</feature>
<evidence type="ECO:0000313" key="11">
    <source>
        <dbReference type="Proteomes" id="UP000494106"/>
    </source>
</evidence>
<dbReference type="AlphaFoldDB" id="A0A8S0ZY23"/>
<dbReference type="InterPro" id="IPR001314">
    <property type="entry name" value="Peptidase_S1A"/>
</dbReference>
<evidence type="ECO:0000313" key="9">
    <source>
        <dbReference type="EMBL" id="CAB3236957.1"/>
    </source>
</evidence>
<dbReference type="InterPro" id="IPR001254">
    <property type="entry name" value="Trypsin_dom"/>
</dbReference>
<evidence type="ECO:0000313" key="10">
    <source>
        <dbReference type="EMBL" id="CAB3238937.1"/>
    </source>
</evidence>
<evidence type="ECO:0000256" key="3">
    <source>
        <dbReference type="ARBA" id="ARBA00022801"/>
    </source>
</evidence>
<evidence type="ECO:0000256" key="4">
    <source>
        <dbReference type="ARBA" id="ARBA00022825"/>
    </source>
</evidence>
<evidence type="ECO:0000256" key="1">
    <source>
        <dbReference type="ARBA" id="ARBA00007664"/>
    </source>
</evidence>
<keyword evidence="7" id="KW-0732">Signal</keyword>
<dbReference type="InterPro" id="IPR009003">
    <property type="entry name" value="Peptidase_S1_PA"/>
</dbReference>
<accession>A0A8S0ZY23</accession>
<dbReference type="OrthoDB" id="5565075at2759"/>
<evidence type="ECO:0000313" key="12">
    <source>
        <dbReference type="Proteomes" id="UP000494256"/>
    </source>
</evidence>
<evidence type="ECO:0000256" key="7">
    <source>
        <dbReference type="SAM" id="SignalP"/>
    </source>
</evidence>
<dbReference type="GO" id="GO:0004252">
    <property type="term" value="F:serine-type endopeptidase activity"/>
    <property type="evidence" value="ECO:0007669"/>
    <property type="project" value="InterPro"/>
</dbReference>
<dbReference type="InterPro" id="IPR043504">
    <property type="entry name" value="Peptidase_S1_PA_chymotrypsin"/>
</dbReference>
<comment type="caution">
    <text evidence="9">The sequence shown here is derived from an EMBL/GenBank/DDBJ whole genome shotgun (WGS) entry which is preliminary data.</text>
</comment>
<dbReference type="PROSITE" id="PS00135">
    <property type="entry name" value="TRYPSIN_SER"/>
    <property type="match status" value="1"/>
</dbReference>
<dbReference type="PRINTS" id="PR00722">
    <property type="entry name" value="CHYMOTRYPSIN"/>
</dbReference>
<dbReference type="Pfam" id="PF00089">
    <property type="entry name" value="Trypsin"/>
    <property type="match status" value="1"/>
</dbReference>
<dbReference type="Proteomes" id="UP000494256">
    <property type="component" value="Unassembled WGS sequence"/>
</dbReference>
<keyword evidence="5" id="KW-1015">Disulfide bond</keyword>
<evidence type="ECO:0000259" key="8">
    <source>
        <dbReference type="PROSITE" id="PS50240"/>
    </source>
</evidence>
<dbReference type="PROSITE" id="PS50240">
    <property type="entry name" value="TRYPSIN_DOM"/>
    <property type="match status" value="1"/>
</dbReference>
<dbReference type="SUPFAM" id="SSF50494">
    <property type="entry name" value="Trypsin-like serine proteases"/>
    <property type="match status" value="1"/>
</dbReference>
<dbReference type="PANTHER" id="PTHR24276">
    <property type="entry name" value="POLYSERASE-RELATED"/>
    <property type="match status" value="1"/>
</dbReference>
<dbReference type="EMBL" id="CADEBD010000308">
    <property type="protein sequence ID" value="CAB3238937.1"/>
    <property type="molecule type" value="Genomic_DNA"/>
</dbReference>
<reference evidence="11 12" key="1">
    <citation type="submission" date="2020-04" db="EMBL/GenBank/DDBJ databases">
        <authorList>
            <person name="Wallbank WR R."/>
            <person name="Pardo Diaz C."/>
            <person name="Kozak K."/>
            <person name="Martin S."/>
            <person name="Jiggins C."/>
            <person name="Moest M."/>
            <person name="Warren A I."/>
            <person name="Byers J.R.P. K."/>
            <person name="Montejo-Kovacevich G."/>
            <person name="Yen C E."/>
        </authorList>
    </citation>
    <scope>NUCLEOTIDE SEQUENCE [LARGE SCALE GENOMIC DNA]</scope>
</reference>
<evidence type="ECO:0000256" key="6">
    <source>
        <dbReference type="RuleBase" id="RU363034"/>
    </source>
</evidence>
<keyword evidence="11" id="KW-1185">Reference proteome</keyword>
<dbReference type="PANTHER" id="PTHR24276:SF91">
    <property type="entry name" value="AT26814P-RELATED"/>
    <property type="match status" value="1"/>
</dbReference>
<keyword evidence="4 6" id="KW-0720">Serine protease</keyword>
<dbReference type="Proteomes" id="UP000494106">
    <property type="component" value="Unassembled WGS sequence"/>
</dbReference>
<dbReference type="CDD" id="cd00190">
    <property type="entry name" value="Tryp_SPc"/>
    <property type="match status" value="1"/>
</dbReference>
<protein>
    <recommendedName>
        <fullName evidence="8">Peptidase S1 domain-containing protein</fullName>
    </recommendedName>
</protein>
<dbReference type="InterPro" id="IPR018114">
    <property type="entry name" value="TRYPSIN_HIS"/>
</dbReference>
<dbReference type="Gene3D" id="2.40.10.10">
    <property type="entry name" value="Trypsin-like serine proteases"/>
    <property type="match status" value="1"/>
</dbReference>
<dbReference type="GO" id="GO:0006508">
    <property type="term" value="P:proteolysis"/>
    <property type="evidence" value="ECO:0007669"/>
    <property type="project" value="UniProtKB-KW"/>
</dbReference>
<feature type="domain" description="Peptidase S1" evidence="8">
    <location>
        <begin position="59"/>
        <end position="295"/>
    </location>
</feature>
<gene>
    <name evidence="9" type="ORF">APLA_LOCUS6780</name>
    <name evidence="10" type="ORF">APLA_LOCUS8404</name>
</gene>
<name>A0A8S0ZY23_ARCPL</name>
<organism evidence="9 11">
    <name type="scientific">Arctia plantaginis</name>
    <name type="common">Wood tiger moth</name>
    <name type="synonym">Phalaena plantaginis</name>
    <dbReference type="NCBI Taxonomy" id="874455"/>
    <lineage>
        <taxon>Eukaryota</taxon>
        <taxon>Metazoa</taxon>
        <taxon>Ecdysozoa</taxon>
        <taxon>Arthropoda</taxon>
        <taxon>Hexapoda</taxon>
        <taxon>Insecta</taxon>
        <taxon>Pterygota</taxon>
        <taxon>Neoptera</taxon>
        <taxon>Endopterygota</taxon>
        <taxon>Lepidoptera</taxon>
        <taxon>Glossata</taxon>
        <taxon>Ditrysia</taxon>
        <taxon>Noctuoidea</taxon>
        <taxon>Erebidae</taxon>
        <taxon>Arctiinae</taxon>
        <taxon>Arctia</taxon>
    </lineage>
</organism>
<evidence type="ECO:0000256" key="2">
    <source>
        <dbReference type="ARBA" id="ARBA00022670"/>
    </source>
</evidence>
<feature type="chain" id="PRO_5036434288" description="Peptidase S1 domain-containing protein" evidence="7">
    <location>
        <begin position="18"/>
        <end position="295"/>
    </location>
</feature>
<comment type="similarity">
    <text evidence="1">Belongs to the peptidase S1 family.</text>
</comment>
<dbReference type="InterPro" id="IPR050430">
    <property type="entry name" value="Peptidase_S1"/>
</dbReference>
<keyword evidence="3 6" id="KW-0378">Hydrolase</keyword>
<proteinExistence type="inferred from homology"/>